<dbReference type="InterPro" id="IPR011664">
    <property type="entry name" value="Abi_system_AbiD/AbiF-like"/>
</dbReference>
<reference evidence="1 2" key="1">
    <citation type="submission" date="2018-06" db="EMBL/GenBank/DDBJ databases">
        <authorList>
            <consortium name="Pathogen Informatics"/>
            <person name="Doyle S."/>
        </authorList>
    </citation>
    <scope>NUCLEOTIDE SEQUENCE [LARGE SCALE GENOMIC DNA]</scope>
    <source>
        <strain evidence="1 2">NCTC11532</strain>
    </source>
</reference>
<dbReference type="Proteomes" id="UP000255297">
    <property type="component" value="Unassembled WGS sequence"/>
</dbReference>
<dbReference type="EMBL" id="UGPB01000001">
    <property type="protein sequence ID" value="STY29801.1"/>
    <property type="molecule type" value="Genomic_DNA"/>
</dbReference>
<gene>
    <name evidence="1" type="ORF">NCTC11532_02003</name>
</gene>
<keyword evidence="2" id="KW-1185">Reference proteome</keyword>
<accession>A0A378M0E3</accession>
<organism evidence="1 2">
    <name type="scientific">Legionella wadsworthii</name>
    <dbReference type="NCBI Taxonomy" id="28088"/>
    <lineage>
        <taxon>Bacteria</taxon>
        <taxon>Pseudomonadati</taxon>
        <taxon>Pseudomonadota</taxon>
        <taxon>Gammaproteobacteria</taxon>
        <taxon>Legionellales</taxon>
        <taxon>Legionellaceae</taxon>
        <taxon>Legionella</taxon>
    </lineage>
</organism>
<sequence>MEFTKPFLTIQQQIDLLTDRGLIIDDIAAHYLQHLNYYRLSGYWLPFYKEGNTNLFKEDTKFSDIVNLYIFDRELRLLLLDGIERIEISIRTQWAYYFSQYHGPHAFMDCNLSNNSFWHAQNLIALEKELKRSDELFINHFKKNNITPPIWAICEVMSFGLLSRWLKCMQSTQSRNKISETYSIDYDVLVSFIEHLSYVRNLCAHHSRVWNKKMTKTMKIPQSKPSNLVGNFNRDIDAVRKIYNTLVLMVYTLNLISPNNHFKSRLINLLDAHKIEPIFMGFPLDWKNSVIWKD</sequence>
<protein>
    <submittedName>
        <fullName evidence="1">AbiD phage protein-like</fullName>
    </submittedName>
</protein>
<dbReference type="AlphaFoldDB" id="A0A378M0E3"/>
<evidence type="ECO:0000313" key="1">
    <source>
        <dbReference type="EMBL" id="STY29801.1"/>
    </source>
</evidence>
<name>A0A378M0E3_9GAMM</name>
<evidence type="ECO:0000313" key="2">
    <source>
        <dbReference type="Proteomes" id="UP000255297"/>
    </source>
</evidence>
<dbReference type="OrthoDB" id="5363652at2"/>
<proteinExistence type="predicted"/>
<dbReference type="RefSeq" id="WP_031564881.1">
    <property type="nucleotide sequence ID" value="NZ_CAAAIS010000001.1"/>
</dbReference>
<dbReference type="Pfam" id="PF07751">
    <property type="entry name" value="Abi_2"/>
    <property type="match status" value="1"/>
</dbReference>